<dbReference type="SUPFAM" id="SSF53474">
    <property type="entry name" value="alpha/beta-Hydrolases"/>
    <property type="match status" value="1"/>
</dbReference>
<comment type="caution">
    <text evidence="1">The sequence shown here is derived from an EMBL/GenBank/DDBJ whole genome shotgun (WGS) entry which is preliminary data.</text>
</comment>
<name>A0A812IRK0_SYMPI</name>
<dbReference type="Proteomes" id="UP000649617">
    <property type="component" value="Unassembled WGS sequence"/>
</dbReference>
<reference evidence="1" key="1">
    <citation type="submission" date="2021-02" db="EMBL/GenBank/DDBJ databases">
        <authorList>
            <person name="Dougan E. K."/>
            <person name="Rhodes N."/>
            <person name="Thang M."/>
            <person name="Chan C."/>
        </authorList>
    </citation>
    <scope>NUCLEOTIDE SEQUENCE</scope>
</reference>
<dbReference type="EMBL" id="CAJNIZ010000481">
    <property type="protein sequence ID" value="CAE7162955.1"/>
    <property type="molecule type" value="Genomic_DNA"/>
</dbReference>
<evidence type="ECO:0000313" key="1">
    <source>
        <dbReference type="EMBL" id="CAE7162955.1"/>
    </source>
</evidence>
<dbReference type="Pfam" id="PF11288">
    <property type="entry name" value="DUF3089"/>
    <property type="match status" value="1"/>
</dbReference>
<evidence type="ECO:0008006" key="3">
    <source>
        <dbReference type="Google" id="ProtNLM"/>
    </source>
</evidence>
<accession>A0A812IRK0</accession>
<dbReference type="Gene3D" id="3.40.50.1820">
    <property type="entry name" value="alpha/beta hydrolase"/>
    <property type="match status" value="1"/>
</dbReference>
<proteinExistence type="predicted"/>
<keyword evidence="2" id="KW-1185">Reference proteome</keyword>
<evidence type="ECO:0000313" key="2">
    <source>
        <dbReference type="Proteomes" id="UP000649617"/>
    </source>
</evidence>
<protein>
    <recommendedName>
        <fullName evidence="3">DUF3089 domain-containing protein</fullName>
    </recommendedName>
</protein>
<dbReference type="InterPro" id="IPR021440">
    <property type="entry name" value="DUF3089"/>
</dbReference>
<dbReference type="InterPro" id="IPR029058">
    <property type="entry name" value="AB_hydrolase_fold"/>
</dbReference>
<sequence>MGNQDSCLAGCLRRLFRPWRRLEGEVLPSDPPDFSLAMYWLAHPSHWPTRVAENLPKTIYTLQPDGTFHCEATDAFSDSQSEVDAPADLFYLHGTMEGLGNRASIDRYDQEVWQGFNTRHQMTILTAFTSACRAYAPLYRQAAMGGSWDLAYEDVLAAFEQFLSEVGSQRPIVLAGHSQGSIHIVRLMKERIQSDPSLMRRICAVHAPGMGQWIDPSPLVVDGAQNNQTPPSAPAVAIWAAATPQADRKWTLIGFMSGGSGFHDFANPCSWTSGKHLGVLLPDDETNQPVLYRGMVQRAEVVEGLLRVHPSPGAEGRLKKLHMGRHDFHAYDVHLFWANVRERIKQQVAAFNTST</sequence>
<dbReference type="OrthoDB" id="194358at2759"/>
<gene>
    <name evidence="1" type="ORF">SPIL2461_LOCUS581</name>
</gene>
<dbReference type="AlphaFoldDB" id="A0A812IRK0"/>
<organism evidence="1 2">
    <name type="scientific">Symbiodinium pilosum</name>
    <name type="common">Dinoflagellate</name>
    <dbReference type="NCBI Taxonomy" id="2952"/>
    <lineage>
        <taxon>Eukaryota</taxon>
        <taxon>Sar</taxon>
        <taxon>Alveolata</taxon>
        <taxon>Dinophyceae</taxon>
        <taxon>Suessiales</taxon>
        <taxon>Symbiodiniaceae</taxon>
        <taxon>Symbiodinium</taxon>
    </lineage>
</organism>